<accession>A0A250XDL7</accession>
<evidence type="ECO:0000313" key="2">
    <source>
        <dbReference type="Proteomes" id="UP000232323"/>
    </source>
</evidence>
<name>A0A250XDL7_9CHLO</name>
<organism evidence="1 2">
    <name type="scientific">Chlamydomonas eustigma</name>
    <dbReference type="NCBI Taxonomy" id="1157962"/>
    <lineage>
        <taxon>Eukaryota</taxon>
        <taxon>Viridiplantae</taxon>
        <taxon>Chlorophyta</taxon>
        <taxon>core chlorophytes</taxon>
        <taxon>Chlorophyceae</taxon>
        <taxon>CS clade</taxon>
        <taxon>Chlamydomonadales</taxon>
        <taxon>Chlamydomonadaceae</taxon>
        <taxon>Chlamydomonas</taxon>
    </lineage>
</organism>
<reference evidence="1 2" key="1">
    <citation type="submission" date="2017-08" db="EMBL/GenBank/DDBJ databases">
        <title>Acidophilic green algal genome provides insights into adaptation to an acidic environment.</title>
        <authorList>
            <person name="Hirooka S."/>
            <person name="Hirose Y."/>
            <person name="Kanesaki Y."/>
            <person name="Higuchi S."/>
            <person name="Fujiwara T."/>
            <person name="Onuma R."/>
            <person name="Era A."/>
            <person name="Ohbayashi R."/>
            <person name="Uzuka A."/>
            <person name="Nozaki H."/>
            <person name="Yoshikawa H."/>
            <person name="Miyagishima S.Y."/>
        </authorList>
    </citation>
    <scope>NUCLEOTIDE SEQUENCE [LARGE SCALE GENOMIC DNA]</scope>
    <source>
        <strain evidence="1 2">NIES-2499</strain>
    </source>
</reference>
<dbReference type="EMBL" id="BEGY01000062">
    <property type="protein sequence ID" value="GAX81177.1"/>
    <property type="molecule type" value="Genomic_DNA"/>
</dbReference>
<evidence type="ECO:0000313" key="1">
    <source>
        <dbReference type="EMBL" id="GAX81177.1"/>
    </source>
</evidence>
<gene>
    <name evidence="1" type="ORF">CEUSTIGMA_g8610.t1</name>
</gene>
<comment type="caution">
    <text evidence="1">The sequence shown here is derived from an EMBL/GenBank/DDBJ whole genome shotgun (WGS) entry which is preliminary data.</text>
</comment>
<dbReference type="AlphaFoldDB" id="A0A250XDL7"/>
<protein>
    <submittedName>
        <fullName evidence="1">Uncharacterized protein</fullName>
    </submittedName>
</protein>
<sequence length="464" mass="50900">MQYDGDLDMDLFLVPSAPAADSSGRTGSKRVADTDAAAGLSTLKRHSLLLLAFSHGAADIMAKKVCPRSFPSNQKAVPNERYHGGSRGTRGCFLTVSDKDEVEFAAGNDSLKISRRDHLNSEHHLRGGIFEKEKEEGSQIDYHNRDVEEDDNLQLHNQFHTMMDSSADCRHQAGGDPLLLPLQHSTATKSRFMKSSAHHQYTVADDLCQDQPASRSLLSIAGLSSSMQGSDALLRGMSQDEYRKYGLGNRYNHQALPTHNVEDEDMFLPTAAHGEEEEALLDLMAVMRSGSDDLINQKTYTAAAALSYDVNVPPALPDAGEDRKDEISCPSNAPVKIMKATNAKVTLPTLLNLQAHYLCFSSRSPPQSRLLQFPLVTPVVYTSLPLTTSSTIELLCYPFCTPHCPSPLPPQHSILVTCLSSNSSTFTPSHPLLNIVLMCPHSPCFPCWLTFILARQTHRQSQGA</sequence>
<dbReference type="Proteomes" id="UP000232323">
    <property type="component" value="Unassembled WGS sequence"/>
</dbReference>
<proteinExistence type="predicted"/>
<keyword evidence="2" id="KW-1185">Reference proteome</keyword>